<dbReference type="EMBL" id="JAHUTJ010066989">
    <property type="protein sequence ID" value="MED6290794.1"/>
    <property type="molecule type" value="Genomic_DNA"/>
</dbReference>
<accession>A0ABU7EUK3</accession>
<name>A0ABU7EUK3_9TELE</name>
<gene>
    <name evidence="1" type="ORF">CHARACLAT_017043</name>
</gene>
<dbReference type="Proteomes" id="UP001352852">
    <property type="component" value="Unassembled WGS sequence"/>
</dbReference>
<proteinExistence type="predicted"/>
<comment type="caution">
    <text evidence="1">The sequence shown here is derived from an EMBL/GenBank/DDBJ whole genome shotgun (WGS) entry which is preliminary data.</text>
</comment>
<keyword evidence="2" id="KW-1185">Reference proteome</keyword>
<evidence type="ECO:0000313" key="1">
    <source>
        <dbReference type="EMBL" id="MED6290794.1"/>
    </source>
</evidence>
<sequence>MHRQTFGKGLLFYCTGSPVSSRESEKQACHRTSSSQFRRMTFPPHRCYIRQGRKVPEGIRGRKAVTLHTLSSLSFPPLAAQGSRFVCVDKLKTSRSCKHHSWLAGREDFRNESLMFCARFKLIQVCPK</sequence>
<protein>
    <submittedName>
        <fullName evidence="1">Uncharacterized protein</fullName>
    </submittedName>
</protein>
<feature type="non-terminal residue" evidence="1">
    <location>
        <position position="128"/>
    </location>
</feature>
<organism evidence="1 2">
    <name type="scientific">Characodon lateralis</name>
    <dbReference type="NCBI Taxonomy" id="208331"/>
    <lineage>
        <taxon>Eukaryota</taxon>
        <taxon>Metazoa</taxon>
        <taxon>Chordata</taxon>
        <taxon>Craniata</taxon>
        <taxon>Vertebrata</taxon>
        <taxon>Euteleostomi</taxon>
        <taxon>Actinopterygii</taxon>
        <taxon>Neopterygii</taxon>
        <taxon>Teleostei</taxon>
        <taxon>Neoteleostei</taxon>
        <taxon>Acanthomorphata</taxon>
        <taxon>Ovalentaria</taxon>
        <taxon>Atherinomorphae</taxon>
        <taxon>Cyprinodontiformes</taxon>
        <taxon>Goodeidae</taxon>
        <taxon>Characodon</taxon>
    </lineage>
</organism>
<reference evidence="1 2" key="1">
    <citation type="submission" date="2021-06" db="EMBL/GenBank/DDBJ databases">
        <authorList>
            <person name="Palmer J.M."/>
        </authorList>
    </citation>
    <scope>NUCLEOTIDE SEQUENCE [LARGE SCALE GENOMIC DNA]</scope>
    <source>
        <strain evidence="1 2">CL_MEX2019</strain>
        <tissue evidence="1">Muscle</tissue>
    </source>
</reference>
<evidence type="ECO:0000313" key="2">
    <source>
        <dbReference type="Proteomes" id="UP001352852"/>
    </source>
</evidence>